<dbReference type="PANTHER" id="PTHR43072">
    <property type="entry name" value="N-ACETYLTRANSFERASE"/>
    <property type="match status" value="1"/>
</dbReference>
<evidence type="ECO:0000313" key="3">
    <source>
        <dbReference type="Proteomes" id="UP001500443"/>
    </source>
</evidence>
<dbReference type="SUPFAM" id="SSF55729">
    <property type="entry name" value="Acyl-CoA N-acyltransferases (Nat)"/>
    <property type="match status" value="1"/>
</dbReference>
<dbReference type="EMBL" id="BAAAPF010000018">
    <property type="protein sequence ID" value="GAA2113059.1"/>
    <property type="molecule type" value="Genomic_DNA"/>
</dbReference>
<dbReference type="InterPro" id="IPR000182">
    <property type="entry name" value="GNAT_dom"/>
</dbReference>
<protein>
    <submittedName>
        <fullName evidence="2">GNAT family N-acetyltransferase</fullName>
    </submittedName>
</protein>
<gene>
    <name evidence="2" type="ORF">GCM10009802_11560</name>
</gene>
<dbReference type="Proteomes" id="UP001500443">
    <property type="component" value="Unassembled WGS sequence"/>
</dbReference>
<dbReference type="PROSITE" id="PS51186">
    <property type="entry name" value="GNAT"/>
    <property type="match status" value="1"/>
</dbReference>
<feature type="domain" description="N-acetyltransferase" evidence="1">
    <location>
        <begin position="148"/>
        <end position="286"/>
    </location>
</feature>
<evidence type="ECO:0000259" key="1">
    <source>
        <dbReference type="PROSITE" id="PS51186"/>
    </source>
</evidence>
<name>A0ABN2XK61_9ACTN</name>
<evidence type="ECO:0000313" key="2">
    <source>
        <dbReference type="EMBL" id="GAA2113059.1"/>
    </source>
</evidence>
<keyword evidence="3" id="KW-1185">Reference proteome</keyword>
<accession>A0ABN2XK61</accession>
<dbReference type="Pfam" id="PF00583">
    <property type="entry name" value="Acetyltransf_1"/>
    <property type="match status" value="1"/>
</dbReference>
<dbReference type="RefSeq" id="WP_344288542.1">
    <property type="nucleotide sequence ID" value="NZ_BAAAPF010000018.1"/>
</dbReference>
<organism evidence="2 3">
    <name type="scientific">Streptomyces synnematoformans</name>
    <dbReference type="NCBI Taxonomy" id="415721"/>
    <lineage>
        <taxon>Bacteria</taxon>
        <taxon>Bacillati</taxon>
        <taxon>Actinomycetota</taxon>
        <taxon>Actinomycetes</taxon>
        <taxon>Kitasatosporales</taxon>
        <taxon>Streptomycetaceae</taxon>
        <taxon>Streptomyces</taxon>
    </lineage>
</organism>
<comment type="caution">
    <text evidence="2">The sequence shown here is derived from an EMBL/GenBank/DDBJ whole genome shotgun (WGS) entry which is preliminary data.</text>
</comment>
<sequence length="286" mass="30053">MRADGWHLTEDVDEFLAGAGEFLRARPVPHLMALTWTARLQARGTGPYGGGAPLLGRLTRAGSVLGVCHQLPGRSLGLTPLTAEQADSLAARLAALGHPLPAVGGDRDTTAAFAAAWQRRTGATPTPAVRLRLRRLGTLTPPEPAPAGRARPVADEEDRARLIAFIRGFAEDVGEDVTVDAATWPTTRFADKHYTFWEAPDGTPVSVAGVNPPVAGLAQVDPVYTPPAHRGHGYAAAATAAVTRAALAAGATEAALFTDAANPTSNALYERLGYAVHADWTTYRFA</sequence>
<dbReference type="InterPro" id="IPR016181">
    <property type="entry name" value="Acyl_CoA_acyltransferase"/>
</dbReference>
<reference evidence="2 3" key="1">
    <citation type="journal article" date="2019" name="Int. J. Syst. Evol. Microbiol.">
        <title>The Global Catalogue of Microorganisms (GCM) 10K type strain sequencing project: providing services to taxonomists for standard genome sequencing and annotation.</title>
        <authorList>
            <consortium name="The Broad Institute Genomics Platform"/>
            <consortium name="The Broad Institute Genome Sequencing Center for Infectious Disease"/>
            <person name="Wu L."/>
            <person name="Ma J."/>
        </authorList>
    </citation>
    <scope>NUCLEOTIDE SEQUENCE [LARGE SCALE GENOMIC DNA]</scope>
    <source>
        <strain evidence="2 3">JCM 15481</strain>
    </source>
</reference>
<dbReference type="Gene3D" id="3.40.630.30">
    <property type="match status" value="1"/>
</dbReference>
<proteinExistence type="predicted"/>